<keyword evidence="1" id="KW-1133">Transmembrane helix</keyword>
<evidence type="ECO:0000313" key="4">
    <source>
        <dbReference type="Proteomes" id="UP000401717"/>
    </source>
</evidence>
<evidence type="ECO:0000256" key="1">
    <source>
        <dbReference type="SAM" id="Phobius"/>
    </source>
</evidence>
<evidence type="ECO:0000313" key="2">
    <source>
        <dbReference type="EMBL" id="GJD55242.1"/>
    </source>
</evidence>
<reference evidence="2" key="2">
    <citation type="journal article" date="2021" name="Front. Microbiol.">
        <title>Comprehensive Comparative Genomics and Phenotyping of Methylobacterium Species.</title>
        <authorList>
            <person name="Alessa O."/>
            <person name="Ogura Y."/>
            <person name="Fujitani Y."/>
            <person name="Takami H."/>
            <person name="Hayashi T."/>
            <person name="Sahin N."/>
            <person name="Tani A."/>
        </authorList>
    </citation>
    <scope>NUCLEOTIDE SEQUENCE</scope>
    <source>
        <strain evidence="2">DSM 22415</strain>
    </source>
</reference>
<feature type="transmembrane region" description="Helical" evidence="1">
    <location>
        <begin position="29"/>
        <end position="48"/>
    </location>
</feature>
<dbReference type="AlphaFoldDB" id="A0A564FTF6"/>
<dbReference type="EMBL" id="BPQI01000022">
    <property type="protein sequence ID" value="GJD55242.1"/>
    <property type="molecule type" value="Genomic_DNA"/>
</dbReference>
<reference evidence="3 4" key="1">
    <citation type="submission" date="2019-06" db="EMBL/GenBank/DDBJ databases">
        <authorList>
            <person name="Rodrigo-Torres L."/>
            <person name="Arahal R. D."/>
            <person name="Lucena T."/>
        </authorList>
    </citation>
    <scope>NUCLEOTIDE SEQUENCE [LARGE SCALE GENOMIC DNA]</scope>
    <source>
        <strain evidence="3 4">SW08-7</strain>
    </source>
</reference>
<keyword evidence="1" id="KW-0812">Transmembrane</keyword>
<keyword evidence="5" id="KW-1185">Reference proteome</keyword>
<dbReference type="Proteomes" id="UP000401717">
    <property type="component" value="Unassembled WGS sequence"/>
</dbReference>
<keyword evidence="1" id="KW-0472">Membrane</keyword>
<dbReference type="Proteomes" id="UP001055303">
    <property type="component" value="Unassembled WGS sequence"/>
</dbReference>
<accession>A0A564FTF6</accession>
<evidence type="ECO:0000313" key="5">
    <source>
        <dbReference type="Proteomes" id="UP001055303"/>
    </source>
</evidence>
<name>A0A564FTF6_9HYPH</name>
<proteinExistence type="predicted"/>
<gene>
    <name evidence="2" type="ORF">IFDJLNFL_1126</name>
    <name evidence="3" type="ORF">MTDSW087_01003</name>
</gene>
<reference evidence="2" key="3">
    <citation type="submission" date="2021-08" db="EMBL/GenBank/DDBJ databases">
        <authorList>
            <person name="Tani A."/>
            <person name="Ola A."/>
            <person name="Ogura Y."/>
            <person name="Katsura K."/>
            <person name="Hayashi T."/>
        </authorList>
    </citation>
    <scope>NUCLEOTIDE SEQUENCE</scope>
    <source>
        <strain evidence="2">DSM 22415</strain>
    </source>
</reference>
<protein>
    <submittedName>
        <fullName evidence="3">Uncharacterized protein</fullName>
    </submittedName>
</protein>
<evidence type="ECO:0000313" key="3">
    <source>
        <dbReference type="EMBL" id="VUF11322.1"/>
    </source>
</evidence>
<sequence>MLGVVLPAVVIGPLAATLASSQGILAAVIFGPLAASAVTLGLAAWIGLKGGLIARRSARMKATAHFEPVWHGTAQG</sequence>
<dbReference type="EMBL" id="CABFVH010000004">
    <property type="protein sequence ID" value="VUF11322.1"/>
    <property type="molecule type" value="Genomic_DNA"/>
</dbReference>
<organism evidence="3 4">
    <name type="scientific">Methylobacterium dankookense</name>
    <dbReference type="NCBI Taxonomy" id="560405"/>
    <lineage>
        <taxon>Bacteria</taxon>
        <taxon>Pseudomonadati</taxon>
        <taxon>Pseudomonadota</taxon>
        <taxon>Alphaproteobacteria</taxon>
        <taxon>Hyphomicrobiales</taxon>
        <taxon>Methylobacteriaceae</taxon>
        <taxon>Methylobacterium</taxon>
    </lineage>
</organism>